<name>A0AAV8Y050_9CUCU</name>
<dbReference type="InterPro" id="IPR011042">
    <property type="entry name" value="6-blade_b-propeller_TolB-like"/>
</dbReference>
<evidence type="ECO:0000259" key="4">
    <source>
        <dbReference type="Pfam" id="PF08450"/>
    </source>
</evidence>
<feature type="domain" description="SMP-30/Gluconolactonase/LRE-like region" evidence="4">
    <location>
        <begin position="11"/>
        <end position="153"/>
    </location>
</feature>
<keyword evidence="6" id="KW-1185">Reference proteome</keyword>
<dbReference type="Proteomes" id="UP001162156">
    <property type="component" value="Unassembled WGS sequence"/>
</dbReference>
<dbReference type="SUPFAM" id="SSF63829">
    <property type="entry name" value="Calcium-dependent phosphotriesterase"/>
    <property type="match status" value="1"/>
</dbReference>
<keyword evidence="3" id="KW-0479">Metal-binding</keyword>
<dbReference type="GO" id="GO:0004341">
    <property type="term" value="F:gluconolactonase activity"/>
    <property type="evidence" value="ECO:0007669"/>
    <property type="project" value="TreeGrafter"/>
</dbReference>
<comment type="cofactor">
    <cofactor evidence="3">
        <name>Zn(2+)</name>
        <dbReference type="ChEBI" id="CHEBI:29105"/>
    </cofactor>
    <text evidence="3">Binds 1 divalent metal cation per subunit.</text>
</comment>
<dbReference type="InterPro" id="IPR005511">
    <property type="entry name" value="SMP-30"/>
</dbReference>
<dbReference type="AlphaFoldDB" id="A0AAV8Y050"/>
<dbReference type="GO" id="GO:0019853">
    <property type="term" value="P:L-ascorbic acid biosynthetic process"/>
    <property type="evidence" value="ECO:0007669"/>
    <property type="project" value="TreeGrafter"/>
</dbReference>
<dbReference type="PANTHER" id="PTHR10907">
    <property type="entry name" value="REGUCALCIN"/>
    <property type="match status" value="1"/>
</dbReference>
<comment type="similarity">
    <text evidence="1">Belongs to the SMP-30/CGR1 family.</text>
</comment>
<proteinExistence type="inferred from homology"/>
<dbReference type="GO" id="GO:0005509">
    <property type="term" value="F:calcium ion binding"/>
    <property type="evidence" value="ECO:0007669"/>
    <property type="project" value="TreeGrafter"/>
</dbReference>
<feature type="binding site" evidence="3">
    <location>
        <position position="39"/>
    </location>
    <ligand>
        <name>a divalent metal cation</name>
        <dbReference type="ChEBI" id="CHEBI:60240"/>
    </ligand>
</feature>
<dbReference type="PANTHER" id="PTHR10907:SF47">
    <property type="entry name" value="REGUCALCIN"/>
    <property type="match status" value="1"/>
</dbReference>
<sequence>MGYESPKGEVNMYQGLFYEITKENIENPTVIRAPVSISNGLAWNKANDKLFYIDTPTNKVVEFAYDDENGRVSAENRTAFDVSQHSDKITGHPDGMTIDEDDNLWICLYGGGAVIKANPVTGELLKVVPIPARDVTSAMWGGPDLDILFVTTSRHSLNEEEKLQQPGAGSVFAITNLDFARVEDVVLLKQYIIKEHKMLQTTEESRRALGRCFLSI</sequence>
<feature type="binding site" evidence="3">
    <location>
        <position position="94"/>
    </location>
    <ligand>
        <name>a divalent metal cation</name>
        <dbReference type="ChEBI" id="CHEBI:60240"/>
    </ligand>
</feature>
<feature type="active site" description="Proton donor/acceptor" evidence="2">
    <location>
        <position position="94"/>
    </location>
</feature>
<dbReference type="EMBL" id="JANEYF010002622">
    <property type="protein sequence ID" value="KAJ8944146.1"/>
    <property type="molecule type" value="Genomic_DNA"/>
</dbReference>
<dbReference type="Gene3D" id="2.120.10.30">
    <property type="entry name" value="TolB, C-terminal domain"/>
    <property type="match status" value="1"/>
</dbReference>
<evidence type="ECO:0000313" key="6">
    <source>
        <dbReference type="Proteomes" id="UP001162156"/>
    </source>
</evidence>
<gene>
    <name evidence="5" type="ORF">NQ314_009539</name>
</gene>
<evidence type="ECO:0000256" key="2">
    <source>
        <dbReference type="PIRSR" id="PIRSR605511-1"/>
    </source>
</evidence>
<dbReference type="InterPro" id="IPR013658">
    <property type="entry name" value="SGL"/>
</dbReference>
<protein>
    <recommendedName>
        <fullName evidence="4">SMP-30/Gluconolactonase/LRE-like region domain-containing protein</fullName>
    </recommendedName>
</protein>
<evidence type="ECO:0000256" key="3">
    <source>
        <dbReference type="PIRSR" id="PIRSR605511-2"/>
    </source>
</evidence>
<accession>A0AAV8Y050</accession>
<keyword evidence="3" id="KW-0862">Zinc</keyword>
<reference evidence="5" key="1">
    <citation type="journal article" date="2023" name="Insect Mol. Biol.">
        <title>Genome sequencing provides insights into the evolution of gene families encoding plant cell wall-degrading enzymes in longhorned beetles.</title>
        <authorList>
            <person name="Shin N.R."/>
            <person name="Okamura Y."/>
            <person name="Kirsch R."/>
            <person name="Pauchet Y."/>
        </authorList>
    </citation>
    <scope>NUCLEOTIDE SEQUENCE</scope>
    <source>
        <strain evidence="5">RBIC_L_NR</strain>
    </source>
</reference>
<evidence type="ECO:0000313" key="5">
    <source>
        <dbReference type="EMBL" id="KAJ8944146.1"/>
    </source>
</evidence>
<dbReference type="Pfam" id="PF08450">
    <property type="entry name" value="SGL"/>
    <property type="match status" value="1"/>
</dbReference>
<evidence type="ECO:0000256" key="1">
    <source>
        <dbReference type="ARBA" id="ARBA00008853"/>
    </source>
</evidence>
<comment type="caution">
    <text evidence="5">The sequence shown here is derived from an EMBL/GenBank/DDBJ whole genome shotgun (WGS) entry which is preliminary data.</text>
</comment>
<organism evidence="5 6">
    <name type="scientific">Rhamnusium bicolor</name>
    <dbReference type="NCBI Taxonomy" id="1586634"/>
    <lineage>
        <taxon>Eukaryota</taxon>
        <taxon>Metazoa</taxon>
        <taxon>Ecdysozoa</taxon>
        <taxon>Arthropoda</taxon>
        <taxon>Hexapoda</taxon>
        <taxon>Insecta</taxon>
        <taxon>Pterygota</taxon>
        <taxon>Neoptera</taxon>
        <taxon>Endopterygota</taxon>
        <taxon>Coleoptera</taxon>
        <taxon>Polyphaga</taxon>
        <taxon>Cucujiformia</taxon>
        <taxon>Chrysomeloidea</taxon>
        <taxon>Cerambycidae</taxon>
        <taxon>Lepturinae</taxon>
        <taxon>Rhagiini</taxon>
        <taxon>Rhamnusium</taxon>
    </lineage>
</organism>
<dbReference type="PRINTS" id="PR01790">
    <property type="entry name" value="SMP30FAMILY"/>
</dbReference>